<dbReference type="EMBL" id="FMYU01000001">
    <property type="protein sequence ID" value="SDC01640.1"/>
    <property type="molecule type" value="Genomic_DNA"/>
</dbReference>
<proteinExistence type="predicted"/>
<name>A0A1G6I5B2_9BACT</name>
<sequence length="86" mass="10578">MSLDNKTRRTNKPRIFLKTNELFKSAFKIHGTHYTSFFLFCNKFVFSIIDKSKKLAIINLEFKKRKKTYERENIEYRGRFDKNKRY</sequence>
<keyword evidence="2" id="KW-1185">Reference proteome</keyword>
<evidence type="ECO:0000313" key="1">
    <source>
        <dbReference type="EMBL" id="SDC01640.1"/>
    </source>
</evidence>
<organism evidence="1 2">
    <name type="scientific">Desulfurella multipotens</name>
    <dbReference type="NCBI Taxonomy" id="79269"/>
    <lineage>
        <taxon>Bacteria</taxon>
        <taxon>Pseudomonadati</taxon>
        <taxon>Campylobacterota</taxon>
        <taxon>Desulfurellia</taxon>
        <taxon>Desulfurellales</taxon>
        <taxon>Desulfurellaceae</taxon>
        <taxon>Desulfurella</taxon>
    </lineage>
</organism>
<evidence type="ECO:0000313" key="2">
    <source>
        <dbReference type="Proteomes" id="UP000199411"/>
    </source>
</evidence>
<dbReference type="AlphaFoldDB" id="A0A1G6I5B2"/>
<dbReference type="Proteomes" id="UP000199411">
    <property type="component" value="Unassembled WGS sequence"/>
</dbReference>
<reference evidence="2" key="1">
    <citation type="submission" date="2016-10" db="EMBL/GenBank/DDBJ databases">
        <authorList>
            <person name="Varghese N."/>
            <person name="Submissions S."/>
        </authorList>
    </citation>
    <scope>NUCLEOTIDE SEQUENCE [LARGE SCALE GENOMIC DNA]</scope>
    <source>
        <strain evidence="2">DSM 8415</strain>
    </source>
</reference>
<gene>
    <name evidence="1" type="ORF">SAMN05660835_00218</name>
</gene>
<protein>
    <submittedName>
        <fullName evidence="1">Uncharacterized protein</fullName>
    </submittedName>
</protein>
<accession>A0A1G6I5B2</accession>